<evidence type="ECO:0000259" key="14">
    <source>
        <dbReference type="Pfam" id="PF02784"/>
    </source>
</evidence>
<feature type="binding site" evidence="11">
    <location>
        <position position="284"/>
    </location>
    <ligand>
        <name>substrate</name>
    </ligand>
</feature>
<reference evidence="15 16" key="1">
    <citation type="submission" date="2018-07" db="EMBL/GenBank/DDBJ databases">
        <title>Genomic Encyclopedia of Type Strains, Phase IV (KMG-IV): sequencing the most valuable type-strain genomes for metagenomic binning, comparative biology and taxonomic classification.</title>
        <authorList>
            <person name="Goeker M."/>
        </authorList>
    </citation>
    <scope>NUCLEOTIDE SEQUENCE [LARGE SCALE GENOMIC DNA]</scope>
    <source>
        <strain evidence="15 16">DSM 7466</strain>
    </source>
</reference>
<dbReference type="InterPro" id="IPR002986">
    <property type="entry name" value="DAP_deCOOHase_LysA"/>
</dbReference>
<dbReference type="PRINTS" id="PR01179">
    <property type="entry name" value="ODADCRBXLASE"/>
</dbReference>
<dbReference type="EC" id="4.1.1.20" evidence="10 11"/>
<dbReference type="HAMAP" id="MF_02120">
    <property type="entry name" value="LysA"/>
    <property type="match status" value="1"/>
</dbReference>
<dbReference type="Proteomes" id="UP000256864">
    <property type="component" value="Unassembled WGS sequence"/>
</dbReference>
<dbReference type="PROSITE" id="PS00878">
    <property type="entry name" value="ODR_DC_2_1"/>
    <property type="match status" value="1"/>
</dbReference>
<comment type="pathway">
    <text evidence="8 11 13">Amino-acid biosynthesis; L-lysine biosynthesis via DAP pathway; L-lysine from DL-2,6-diaminopimelate: step 1/1.</text>
</comment>
<protein>
    <recommendedName>
        <fullName evidence="10 11">Diaminopimelate decarboxylase</fullName>
        <shortName evidence="11">DAP decarboxylase</shortName>
        <shortName evidence="11">DAPDC</shortName>
        <ecNumber evidence="10 11">4.1.1.20</ecNumber>
    </recommendedName>
</protein>
<evidence type="ECO:0000256" key="9">
    <source>
        <dbReference type="ARBA" id="ARBA00060983"/>
    </source>
</evidence>
<feature type="binding site" evidence="11">
    <location>
        <position position="239"/>
    </location>
    <ligand>
        <name>pyridoxal 5'-phosphate</name>
        <dbReference type="ChEBI" id="CHEBI:597326"/>
    </ligand>
</feature>
<name>A0A371NC30_9EURY</name>
<evidence type="ECO:0000256" key="12">
    <source>
        <dbReference type="PIRSR" id="PIRSR600183-50"/>
    </source>
</evidence>
<organism evidence="15 16">
    <name type="scientific">Methanothermobacter defluvii</name>
    <dbReference type="NCBI Taxonomy" id="49339"/>
    <lineage>
        <taxon>Archaea</taxon>
        <taxon>Methanobacteriati</taxon>
        <taxon>Methanobacteriota</taxon>
        <taxon>Methanomada group</taxon>
        <taxon>Methanobacteria</taxon>
        <taxon>Methanobacteriales</taxon>
        <taxon>Methanobacteriaceae</taxon>
        <taxon>Methanothermobacter</taxon>
    </lineage>
</organism>
<keyword evidence="4 11" id="KW-0663">Pyridoxal phosphate</keyword>
<feature type="binding site" evidence="11">
    <location>
        <position position="351"/>
    </location>
    <ligand>
        <name>substrate</name>
    </ligand>
</feature>
<keyword evidence="16" id="KW-1185">Reference proteome</keyword>
<dbReference type="EMBL" id="QREL01000001">
    <property type="protein sequence ID" value="REE28061.1"/>
    <property type="molecule type" value="Genomic_DNA"/>
</dbReference>
<evidence type="ECO:0000256" key="10">
    <source>
        <dbReference type="ARBA" id="ARBA00066427"/>
    </source>
</evidence>
<feature type="binding site" evidence="11">
    <location>
        <position position="319"/>
    </location>
    <ligand>
        <name>substrate</name>
    </ligand>
</feature>
<dbReference type="RefSeq" id="WP_048175866.1">
    <property type="nucleotide sequence ID" value="NZ_QREL01000001.1"/>
</dbReference>
<dbReference type="GO" id="GO:0009089">
    <property type="term" value="P:lysine biosynthetic process via diaminopimelate"/>
    <property type="evidence" value="ECO:0007669"/>
    <property type="project" value="UniProtKB-UniRule"/>
</dbReference>
<dbReference type="GO" id="GO:0008836">
    <property type="term" value="F:diaminopimelate decarboxylase activity"/>
    <property type="evidence" value="ECO:0007669"/>
    <property type="project" value="UniProtKB-UniRule"/>
</dbReference>
<feature type="binding site" evidence="11">
    <location>
        <position position="379"/>
    </location>
    <ligand>
        <name>pyridoxal 5'-phosphate</name>
        <dbReference type="ChEBI" id="CHEBI:597326"/>
    </ligand>
</feature>
<accession>A0A371NC30</accession>
<feature type="binding site" evidence="11">
    <location>
        <begin position="281"/>
        <end position="284"/>
    </location>
    <ligand>
        <name>pyridoxal 5'-phosphate</name>
        <dbReference type="ChEBI" id="CHEBI:597326"/>
    </ligand>
</feature>
<comment type="catalytic activity">
    <reaction evidence="7 11 13">
        <text>meso-2,6-diaminopimelate + H(+) = L-lysine + CO2</text>
        <dbReference type="Rhea" id="RHEA:15101"/>
        <dbReference type="ChEBI" id="CHEBI:15378"/>
        <dbReference type="ChEBI" id="CHEBI:16526"/>
        <dbReference type="ChEBI" id="CHEBI:32551"/>
        <dbReference type="ChEBI" id="CHEBI:57791"/>
        <dbReference type="EC" id="4.1.1.20"/>
    </reaction>
</comment>
<evidence type="ECO:0000256" key="3">
    <source>
        <dbReference type="ARBA" id="ARBA00022793"/>
    </source>
</evidence>
<comment type="similarity">
    <text evidence="9 11">Belongs to the Orn/Lys/Arg decarboxylase class-II family. LysA subfamily.</text>
</comment>
<dbReference type="UniPathway" id="UPA00034">
    <property type="reaction ID" value="UER00027"/>
</dbReference>
<comment type="caution">
    <text evidence="15">The sequence shown here is derived from an EMBL/GenBank/DDBJ whole genome shotgun (WGS) entry which is preliminary data.</text>
</comment>
<evidence type="ECO:0000256" key="8">
    <source>
        <dbReference type="ARBA" id="ARBA00060643"/>
    </source>
</evidence>
<keyword evidence="3 11" id="KW-0210">Decarboxylase</keyword>
<dbReference type="InterPro" id="IPR022653">
    <property type="entry name" value="De-COase2_pyr-phos_BS"/>
</dbReference>
<dbReference type="SUPFAM" id="SSF51419">
    <property type="entry name" value="PLP-binding barrel"/>
    <property type="match status" value="1"/>
</dbReference>
<dbReference type="PANTHER" id="PTHR43727">
    <property type="entry name" value="DIAMINOPIMELATE DECARBOXYLASE"/>
    <property type="match status" value="1"/>
</dbReference>
<evidence type="ECO:0000256" key="7">
    <source>
        <dbReference type="ARBA" id="ARBA00050464"/>
    </source>
</evidence>
<dbReference type="AlphaFoldDB" id="A0A371NC30"/>
<dbReference type="PANTHER" id="PTHR43727:SF2">
    <property type="entry name" value="GROUP IV DECARBOXYLASE"/>
    <property type="match status" value="1"/>
</dbReference>
<dbReference type="SUPFAM" id="SSF50621">
    <property type="entry name" value="Alanine racemase C-terminal domain-like"/>
    <property type="match status" value="1"/>
</dbReference>
<evidence type="ECO:0000313" key="15">
    <source>
        <dbReference type="EMBL" id="REE28061.1"/>
    </source>
</evidence>
<evidence type="ECO:0000256" key="1">
    <source>
        <dbReference type="ARBA" id="ARBA00001933"/>
    </source>
</evidence>
<keyword evidence="2 11" id="KW-0028">Amino-acid biosynthesis</keyword>
<evidence type="ECO:0000256" key="4">
    <source>
        <dbReference type="ARBA" id="ARBA00022898"/>
    </source>
</evidence>
<dbReference type="PRINTS" id="PR01181">
    <property type="entry name" value="DAPDCRBXLASE"/>
</dbReference>
<proteinExistence type="inferred from homology"/>
<gene>
    <name evidence="11" type="primary">lysA</name>
    <name evidence="15" type="ORF">C7452_0049</name>
</gene>
<evidence type="ECO:0000256" key="6">
    <source>
        <dbReference type="ARBA" id="ARBA00023239"/>
    </source>
</evidence>
<dbReference type="Gene3D" id="3.20.20.10">
    <property type="entry name" value="Alanine racemase"/>
    <property type="match status" value="1"/>
</dbReference>
<dbReference type="NCBIfam" id="TIGR01048">
    <property type="entry name" value="lysA"/>
    <property type="match status" value="1"/>
</dbReference>
<comment type="function">
    <text evidence="11">Specifically catalyzes the decarboxylation of meso-diaminopimelate (meso-DAP) to L-lysine.</text>
</comment>
<evidence type="ECO:0000256" key="11">
    <source>
        <dbReference type="HAMAP-Rule" id="MF_02120"/>
    </source>
</evidence>
<dbReference type="FunFam" id="3.20.20.10:FF:000003">
    <property type="entry name" value="Diaminopimelate decarboxylase"/>
    <property type="match status" value="1"/>
</dbReference>
<evidence type="ECO:0000256" key="2">
    <source>
        <dbReference type="ARBA" id="ARBA00022605"/>
    </source>
</evidence>
<feature type="binding site" evidence="11">
    <location>
        <position position="323"/>
    </location>
    <ligand>
        <name>substrate</name>
    </ligand>
</feature>
<dbReference type="InterPro" id="IPR000183">
    <property type="entry name" value="Orn/DAP/Arg_de-COase"/>
</dbReference>
<dbReference type="Gene3D" id="2.40.37.10">
    <property type="entry name" value="Lyase, Ornithine Decarboxylase, Chain A, domain 1"/>
    <property type="match status" value="1"/>
</dbReference>
<dbReference type="GeneID" id="24854451"/>
<dbReference type="CDD" id="cd06828">
    <property type="entry name" value="PLPDE_III_DapDC"/>
    <property type="match status" value="1"/>
</dbReference>
<feature type="binding site" evidence="11">
    <location>
        <position position="379"/>
    </location>
    <ligand>
        <name>substrate</name>
    </ligand>
</feature>
<feature type="active site" description="Proton donor" evidence="12">
    <location>
        <position position="350"/>
    </location>
</feature>
<feature type="modified residue" description="N6-(pyridoxal phosphate)lysine" evidence="11 12">
    <location>
        <position position="64"/>
    </location>
</feature>
<evidence type="ECO:0000313" key="16">
    <source>
        <dbReference type="Proteomes" id="UP000256864"/>
    </source>
</evidence>
<dbReference type="FunFam" id="2.40.37.10:FF:000003">
    <property type="entry name" value="Diaminopimelate decarboxylase"/>
    <property type="match status" value="1"/>
</dbReference>
<comment type="cofactor">
    <cofactor evidence="1 11 12 13">
        <name>pyridoxal 5'-phosphate</name>
        <dbReference type="ChEBI" id="CHEBI:597326"/>
    </cofactor>
</comment>
<dbReference type="InterPro" id="IPR022644">
    <property type="entry name" value="De-COase2_N"/>
</dbReference>
<dbReference type="InterPro" id="IPR009006">
    <property type="entry name" value="Ala_racemase/Decarboxylase_C"/>
</dbReference>
<keyword evidence="5 11" id="KW-0457">Lysine biosynthesis</keyword>
<evidence type="ECO:0000256" key="13">
    <source>
        <dbReference type="RuleBase" id="RU003738"/>
    </source>
</evidence>
<comment type="subunit">
    <text evidence="11">Homodimer.</text>
</comment>
<keyword evidence="6 11" id="KW-0456">Lyase</keyword>
<dbReference type="GO" id="GO:0030170">
    <property type="term" value="F:pyridoxal phosphate binding"/>
    <property type="evidence" value="ECO:0007669"/>
    <property type="project" value="UniProtKB-UniRule"/>
</dbReference>
<dbReference type="Pfam" id="PF02784">
    <property type="entry name" value="Orn_Arg_deC_N"/>
    <property type="match status" value="1"/>
</dbReference>
<feature type="domain" description="Orn/DAP/Arg decarboxylase 2 N-terminal" evidence="14">
    <location>
        <begin position="44"/>
        <end position="288"/>
    </location>
</feature>
<dbReference type="InterPro" id="IPR029066">
    <property type="entry name" value="PLP-binding_barrel"/>
</dbReference>
<sequence>MFPDIEVNDKGHLLIGGADAVELADEYGTPLYVIDEMRIRENYRRLHRAFSGEYSRFQVFYACKANTNLAVMRILEEEGSGIDAVSPGEIYTALMAGFDPDRILYTGNNVRDDELQFALDSGVRINVDSRSQLRRLSEIAPEGLRISFRVNPLVGAGHHEHCITGGEMSKFGVMEREAPEVYKMAMDLGFEPVGIHAHIGSGILDPEPFMLAVETLMDIAGRVHEATGVEFEFIDFGGGLGIPYTPEEEPLDIDEFASKITGLFKDKLSEYGLGRPMMCLEPGRYIVGDASYLLTRVNTIKESYRKFAGVDAGFNTLLRPAMYGSYHHILVAERPLDEPSEKMDVAGNVCESGDLFARDRQLPEINEGDVLAIMNAGAYSFSMSSQYNSRPRPAEVLVREGQVDVVRERETFSDLLRGQNVPARLLKR</sequence>
<evidence type="ECO:0000256" key="5">
    <source>
        <dbReference type="ARBA" id="ARBA00023154"/>
    </source>
</evidence>